<dbReference type="GO" id="GO:0030246">
    <property type="term" value="F:carbohydrate binding"/>
    <property type="evidence" value="ECO:0007669"/>
    <property type="project" value="InterPro"/>
</dbReference>
<dbReference type="Proteomes" id="UP000219559">
    <property type="component" value="Unassembled WGS sequence"/>
</dbReference>
<sequence>MAIIKNQKEKNQVVKNKQMKNTFLVIICSILFIGCQGNAQQSNYRLTKDGTSSASLGKQKISGTFFMKGSEKTIPIGYVTIKGDDARYVVDENGNFELDLIPGKYVLFAHSLGSKDIRTRKIRVGLDESLTIHFFFEEKKEYLDN</sequence>
<organism evidence="1 2">
    <name type="scientific">Sediminicola luteus</name>
    <dbReference type="NCBI Taxonomy" id="319238"/>
    <lineage>
        <taxon>Bacteria</taxon>
        <taxon>Pseudomonadati</taxon>
        <taxon>Bacteroidota</taxon>
        <taxon>Flavobacteriia</taxon>
        <taxon>Flavobacteriales</taxon>
        <taxon>Flavobacteriaceae</taxon>
        <taxon>Sediminicola</taxon>
    </lineage>
</organism>
<evidence type="ECO:0008006" key="3">
    <source>
        <dbReference type="Google" id="ProtNLM"/>
    </source>
</evidence>
<protein>
    <recommendedName>
        <fullName evidence="3">Carboxypeptidase regulatory-like domain-containing protein</fullName>
    </recommendedName>
</protein>
<gene>
    <name evidence="1" type="ORF">B7P33_17775</name>
</gene>
<name>A0A2A4G558_9FLAO</name>
<keyword evidence="2" id="KW-1185">Reference proteome</keyword>
<evidence type="ECO:0000313" key="2">
    <source>
        <dbReference type="Proteomes" id="UP000219559"/>
    </source>
</evidence>
<proteinExistence type="predicted"/>
<reference evidence="1 2" key="1">
    <citation type="submission" date="2017-04" db="EMBL/GenBank/DDBJ databases">
        <title>A new member of the family Flavobacteriaceae isolated from ascidians.</title>
        <authorList>
            <person name="Chen L."/>
        </authorList>
    </citation>
    <scope>NUCLEOTIDE SEQUENCE [LARGE SCALE GENOMIC DNA]</scope>
    <source>
        <strain evidence="1 2">HQA918</strain>
    </source>
</reference>
<accession>A0A2A4G558</accession>
<evidence type="ECO:0000313" key="1">
    <source>
        <dbReference type="EMBL" id="PCE63118.1"/>
    </source>
</evidence>
<dbReference type="SUPFAM" id="SSF49452">
    <property type="entry name" value="Starch-binding domain-like"/>
    <property type="match status" value="1"/>
</dbReference>
<dbReference type="InterPro" id="IPR013784">
    <property type="entry name" value="Carb-bd-like_fold"/>
</dbReference>
<dbReference type="EMBL" id="NBWU01000007">
    <property type="protein sequence ID" value="PCE63118.1"/>
    <property type="molecule type" value="Genomic_DNA"/>
</dbReference>
<comment type="caution">
    <text evidence="1">The sequence shown here is derived from an EMBL/GenBank/DDBJ whole genome shotgun (WGS) entry which is preliminary data.</text>
</comment>
<dbReference type="AlphaFoldDB" id="A0A2A4G558"/>
<dbReference type="PROSITE" id="PS51257">
    <property type="entry name" value="PROKAR_LIPOPROTEIN"/>
    <property type="match status" value="1"/>
</dbReference>